<feature type="domain" description="TiaS FLD" evidence="8">
    <location>
        <begin position="144"/>
        <end position="255"/>
    </location>
</feature>
<feature type="domain" description="TiaS-like TCKD" evidence="9">
    <location>
        <begin position="72"/>
        <end position="141"/>
    </location>
</feature>
<dbReference type="GO" id="GO:0002101">
    <property type="term" value="P:tRNA wobble cytosine modification"/>
    <property type="evidence" value="ECO:0007669"/>
    <property type="project" value="UniProtKB-UniRule"/>
</dbReference>
<dbReference type="Pfam" id="PF01336">
    <property type="entry name" value="tRNA_anti-codon"/>
    <property type="match status" value="1"/>
</dbReference>
<evidence type="ECO:0000256" key="5">
    <source>
        <dbReference type="ARBA" id="ARBA00022840"/>
    </source>
</evidence>
<keyword evidence="3 6" id="KW-0819">tRNA processing</keyword>
<dbReference type="Pfam" id="PF08489">
    <property type="entry name" value="TiaS_FLD"/>
    <property type="match status" value="1"/>
</dbReference>
<evidence type="ECO:0000259" key="8">
    <source>
        <dbReference type="Pfam" id="PF08489"/>
    </source>
</evidence>
<feature type="domain" description="OB" evidence="7">
    <location>
        <begin position="270"/>
        <end position="346"/>
    </location>
</feature>
<dbReference type="InterPro" id="IPR055394">
    <property type="entry name" value="Zn_ribbon_TiaS"/>
</dbReference>
<dbReference type="Gene3D" id="2.40.50.1010">
    <property type="match status" value="1"/>
</dbReference>
<evidence type="ECO:0000313" key="11">
    <source>
        <dbReference type="EMBL" id="HHK68684.1"/>
    </source>
</evidence>
<evidence type="ECO:0000259" key="10">
    <source>
        <dbReference type="Pfam" id="PF23783"/>
    </source>
</evidence>
<dbReference type="EMBL" id="DRWN01000050">
    <property type="protein sequence ID" value="HHK68684.1"/>
    <property type="molecule type" value="Genomic_DNA"/>
</dbReference>
<comment type="catalytic activity">
    <reaction evidence="6">
        <text>cytidine(34) in tRNA(Ile2) + agmatine + ATP + H2O = 2-agmatinylcytidine(34) in tRNA(Ile2) + AMP + 2 phosphate + 2 H(+)</text>
        <dbReference type="Rhea" id="RHEA:43608"/>
        <dbReference type="Rhea" id="RHEA-COMP:10625"/>
        <dbReference type="Rhea" id="RHEA-COMP:10626"/>
        <dbReference type="ChEBI" id="CHEBI:15377"/>
        <dbReference type="ChEBI" id="CHEBI:15378"/>
        <dbReference type="ChEBI" id="CHEBI:30616"/>
        <dbReference type="ChEBI" id="CHEBI:43474"/>
        <dbReference type="ChEBI" id="CHEBI:58145"/>
        <dbReference type="ChEBI" id="CHEBI:82748"/>
        <dbReference type="ChEBI" id="CHEBI:83545"/>
        <dbReference type="ChEBI" id="CHEBI:456215"/>
        <dbReference type="EC" id="6.3.4.22"/>
    </reaction>
</comment>
<evidence type="ECO:0000256" key="6">
    <source>
        <dbReference type="HAMAP-Rule" id="MF_01892"/>
    </source>
</evidence>
<keyword evidence="2 6" id="KW-0436">Ligase</keyword>
<comment type="caution">
    <text evidence="11">The sequence shown here is derived from an EMBL/GenBank/DDBJ whole genome shotgun (WGS) entry which is preliminary data.</text>
</comment>
<dbReference type="Pfam" id="PF22641">
    <property type="entry name" value="TiaS_TCKD"/>
    <property type="match status" value="2"/>
</dbReference>
<dbReference type="EC" id="6.3.4.22" evidence="6"/>
<organism evidence="11">
    <name type="scientific">Caldiarchaeum subterraneum</name>
    <dbReference type="NCBI Taxonomy" id="311458"/>
    <lineage>
        <taxon>Archaea</taxon>
        <taxon>Nitrososphaerota</taxon>
        <taxon>Candidatus Caldarchaeales</taxon>
        <taxon>Candidatus Caldarchaeaceae</taxon>
        <taxon>Candidatus Caldarchaeum</taxon>
    </lineage>
</organism>
<dbReference type="InterPro" id="IPR012340">
    <property type="entry name" value="NA-bd_OB-fold"/>
</dbReference>
<proteinExistence type="inferred from homology"/>
<dbReference type="SUPFAM" id="SSF50249">
    <property type="entry name" value="Nucleic acid-binding proteins"/>
    <property type="match status" value="1"/>
</dbReference>
<dbReference type="PANTHER" id="PTHR40705:SF2">
    <property type="entry name" value="DUF1743 DOMAIN-CONTAINING PROTEIN"/>
    <property type="match status" value="1"/>
</dbReference>
<feature type="domain" description="TiaS C-terminal zinc ribbon" evidence="10">
    <location>
        <begin position="356"/>
        <end position="394"/>
    </location>
</feature>
<dbReference type="InterPro" id="IPR004365">
    <property type="entry name" value="NA-bd_OB_tRNA"/>
</dbReference>
<comment type="function">
    <text evidence="6">ATP-dependent agmatine transferase that catalyzes the formation of 2-agmatinylcytidine (agm2C) at the wobble position (C34) of tRNA(Ile2), converting the codon specificity from AUG to AUA.</text>
</comment>
<dbReference type="Pfam" id="PF23783">
    <property type="entry name" value="Zn_ribbon_TiaS"/>
    <property type="match status" value="1"/>
</dbReference>
<dbReference type="HAMAP" id="MF_01892">
    <property type="entry name" value="tRNA_Ile2_agm2C_synt"/>
    <property type="match status" value="1"/>
</dbReference>
<comment type="similarity">
    <text evidence="6">Belongs to the TiaS family.</text>
</comment>
<sequence length="427" mass="47289">MMPFLRIGVDDTDSVSGMCTTYVGAVLEKRLLDMGLERLEPCHLVRLNPNCPFKTRGNAAVSLHFKASDVMVEEAVDMAVKTVEELYEKGFEETQPGVVVFHGQDVPSEWRLFALRAVREMVELDEAVKLAERHGAQVFMFNGGRGVIGALAAIACPLTNPTYEAIAYRVRKNWGTVRRIDKQSVIRLHESGLSFDSYNPETDEVRITPHTPCPVLAGVRSLTAENALKGLSMVRFLEEVEMVTVFATNQATDMHLAEKRLAEVKPFDNVIVTGHVASMPETTVGGHVFFRLSDGVGEITCAAYRPTGRLRHIVSLLRPGDVVKVMGGVKPKPQGNTLNIEKLQVIQLAQHQMVRPPTCPSCGKRMDSAGFGKGFRCKSCRMRTNKPEITVEERVLRPGFYEVSVSARRHLSKPLCIQDVSPTTNSQ</sequence>
<comment type="subcellular location">
    <subcellularLocation>
        <location evidence="6">Cytoplasm</location>
    </subcellularLocation>
</comment>
<dbReference type="Gene3D" id="3.30.70.2200">
    <property type="match status" value="1"/>
</dbReference>
<gene>
    <name evidence="6" type="primary">tiaS</name>
    <name evidence="11" type="ORF">ENM11_05980</name>
</gene>
<evidence type="ECO:0000256" key="2">
    <source>
        <dbReference type="ARBA" id="ARBA00022598"/>
    </source>
</evidence>
<keyword evidence="4 6" id="KW-0547">Nucleotide-binding</keyword>
<dbReference type="GO" id="GO:0003676">
    <property type="term" value="F:nucleic acid binding"/>
    <property type="evidence" value="ECO:0007669"/>
    <property type="project" value="InterPro"/>
</dbReference>
<evidence type="ECO:0000259" key="7">
    <source>
        <dbReference type="Pfam" id="PF01336"/>
    </source>
</evidence>
<evidence type="ECO:0000259" key="9">
    <source>
        <dbReference type="Pfam" id="PF22641"/>
    </source>
</evidence>
<accession>A0A7C5LB05</accession>
<protein>
    <recommendedName>
        <fullName evidence="6">tRNA(Ile2) 2-agmatinylcytidine synthetase TiaS</fullName>
        <shortName evidence="6">tRNA(Ile2)-agm2C synthetase</shortName>
        <ecNumber evidence="6">6.3.4.22</ecNumber>
    </recommendedName>
    <alternativeName>
        <fullName evidence="6">tRNA(Ile2) agmatidine synthetase</fullName>
    </alternativeName>
</protein>
<reference evidence="11" key="1">
    <citation type="journal article" date="2020" name="mSystems">
        <title>Genome- and Community-Level Interaction Insights into Carbon Utilization and Element Cycling Functions of Hydrothermarchaeota in Hydrothermal Sediment.</title>
        <authorList>
            <person name="Zhou Z."/>
            <person name="Liu Y."/>
            <person name="Xu W."/>
            <person name="Pan J."/>
            <person name="Luo Z.H."/>
            <person name="Li M."/>
        </authorList>
    </citation>
    <scope>NUCLEOTIDE SEQUENCE [LARGE SCALE GENOMIC DNA]</scope>
    <source>
        <strain evidence="11">SpSt-1056</strain>
    </source>
</reference>
<evidence type="ECO:0000256" key="4">
    <source>
        <dbReference type="ARBA" id="ARBA00022741"/>
    </source>
</evidence>
<keyword evidence="5 6" id="KW-0067">ATP-binding</keyword>
<dbReference type="InterPro" id="IPR013696">
    <property type="entry name" value="TiaS_FLD"/>
</dbReference>
<dbReference type="GO" id="GO:0005737">
    <property type="term" value="C:cytoplasm"/>
    <property type="evidence" value="ECO:0007669"/>
    <property type="project" value="UniProtKB-SubCell"/>
</dbReference>
<dbReference type="CDD" id="cd04482">
    <property type="entry name" value="RPA2_OBF_like"/>
    <property type="match status" value="1"/>
</dbReference>
<name>A0A7C5LB05_CALS0</name>
<dbReference type="InterPro" id="IPR024913">
    <property type="entry name" value="tRNA_Ile2__agm2C_synt"/>
</dbReference>
<dbReference type="GO" id="GO:0005524">
    <property type="term" value="F:ATP binding"/>
    <property type="evidence" value="ECO:0007669"/>
    <property type="project" value="UniProtKB-KW"/>
</dbReference>
<dbReference type="GO" id="GO:0016879">
    <property type="term" value="F:ligase activity, forming carbon-nitrogen bonds"/>
    <property type="evidence" value="ECO:0007669"/>
    <property type="project" value="UniProtKB-UniRule"/>
</dbReference>
<feature type="domain" description="TiaS-like TCKD" evidence="9">
    <location>
        <begin position="7"/>
        <end position="66"/>
    </location>
</feature>
<dbReference type="InterPro" id="IPR053870">
    <property type="entry name" value="TiaS-like_TCKD"/>
</dbReference>
<evidence type="ECO:0000256" key="1">
    <source>
        <dbReference type="ARBA" id="ARBA00022490"/>
    </source>
</evidence>
<keyword evidence="1 6" id="KW-0963">Cytoplasm</keyword>
<dbReference type="AlphaFoldDB" id="A0A7C5LB05"/>
<evidence type="ECO:0000256" key="3">
    <source>
        <dbReference type="ARBA" id="ARBA00022694"/>
    </source>
</evidence>
<dbReference type="PANTHER" id="PTHR40705">
    <property type="entry name" value="TRNA(ILE2) 2-AGMATINYLCYTIDINE SYNTHETASE TIAS"/>
    <property type="match status" value="1"/>
</dbReference>
<dbReference type="Gene3D" id="3.90.600.20">
    <property type="match status" value="1"/>
</dbReference>